<sequence length="520" mass="57745">MSLTVVKYRKVANGETTLKPAILIKSKLHSQSPAGTSNSQQNDQGKMLQQGTNLKKPIIKLQGNSGLVINKIPAIIKPATMKRSNAVTMEPSIKSTKYSLQTIASAGTPLTSFQWQQTVGNAGGSSTNLPNPMKKAQLGAAISSLPPNTIIKPADAALTSGANSVGSHSSLNATTLQMRRPTIYIKRDVPKRTVRTVTLELIEKNPYIHLGVHASRLPVLKNVVCPTANVSLVNCYLTLKKLRQNEDFSLLAEYFEMSEMEVQQIFARSVVKLAKYLRFLIRWSDSKKYYDRHKSLPFAYRQNLSYVQSLIDCVETEMAPLSLQIDCNVYKYILCINMNGIISFISEAYVGHHDDLTIFKASNFINVIPKYLSLVADPGKAIRRKRKLKTFRSKAAATNAGETDSTTDSADESADGLIPSDDNDDGRVITKYTASRVAGELASHQSLKIVNNELVTKRVRNFSIPTIRVRESICRLQIRHMVNCLREFKVLQPLAIQDPILYQYLSEILIVCGALTNLQK</sequence>
<dbReference type="PANTHER" id="PTHR23080:SF144">
    <property type="entry name" value="SPINDLE AND KINETOCHORE ASSOCIATED COMPLEX SUBUNIT 3"/>
    <property type="match status" value="1"/>
</dbReference>
<dbReference type="PANTHER" id="PTHR23080">
    <property type="entry name" value="THAP DOMAIN PROTEIN"/>
    <property type="match status" value="1"/>
</dbReference>
<evidence type="ECO:0008006" key="4">
    <source>
        <dbReference type="Google" id="ProtNLM"/>
    </source>
</evidence>
<name>A0A1A9Z4G6_GLOPL</name>
<protein>
    <recommendedName>
        <fullName evidence="4">DDE Tnp4 domain-containing protein</fullName>
    </recommendedName>
</protein>
<proteinExistence type="predicted"/>
<dbReference type="EnsemblMetazoa" id="GPAI003642-RA">
    <property type="protein sequence ID" value="GPAI003642-PA"/>
    <property type="gene ID" value="GPAI003642"/>
</dbReference>
<organism evidence="2 3">
    <name type="scientific">Glossina pallidipes</name>
    <name type="common">Tsetse fly</name>
    <dbReference type="NCBI Taxonomy" id="7398"/>
    <lineage>
        <taxon>Eukaryota</taxon>
        <taxon>Metazoa</taxon>
        <taxon>Ecdysozoa</taxon>
        <taxon>Arthropoda</taxon>
        <taxon>Hexapoda</taxon>
        <taxon>Insecta</taxon>
        <taxon>Pterygota</taxon>
        <taxon>Neoptera</taxon>
        <taxon>Endopterygota</taxon>
        <taxon>Diptera</taxon>
        <taxon>Brachycera</taxon>
        <taxon>Muscomorpha</taxon>
        <taxon>Hippoboscoidea</taxon>
        <taxon>Glossinidae</taxon>
        <taxon>Glossina</taxon>
    </lineage>
</organism>
<evidence type="ECO:0000313" key="3">
    <source>
        <dbReference type="Proteomes" id="UP000092445"/>
    </source>
</evidence>
<reference evidence="3" key="1">
    <citation type="submission" date="2014-03" db="EMBL/GenBank/DDBJ databases">
        <authorList>
            <person name="Aksoy S."/>
            <person name="Warren W."/>
            <person name="Wilson R.K."/>
        </authorList>
    </citation>
    <scope>NUCLEOTIDE SEQUENCE [LARGE SCALE GENOMIC DNA]</scope>
    <source>
        <strain evidence="3">IAEA</strain>
    </source>
</reference>
<feature type="region of interest" description="Disordered" evidence="1">
    <location>
        <begin position="399"/>
        <end position="423"/>
    </location>
</feature>
<dbReference type="Proteomes" id="UP000092445">
    <property type="component" value="Unassembled WGS sequence"/>
</dbReference>
<evidence type="ECO:0000256" key="1">
    <source>
        <dbReference type="SAM" id="MobiDB-lite"/>
    </source>
</evidence>
<accession>A0A1A9Z4G6</accession>
<dbReference type="VEuPathDB" id="VectorBase:GPAI003642"/>
<evidence type="ECO:0000313" key="2">
    <source>
        <dbReference type="EnsemblMetazoa" id="GPAI003642-PA"/>
    </source>
</evidence>
<dbReference type="AlphaFoldDB" id="A0A1A9Z4G6"/>
<reference evidence="2" key="2">
    <citation type="submission" date="2020-05" db="UniProtKB">
        <authorList>
            <consortium name="EnsemblMetazoa"/>
        </authorList>
    </citation>
    <scope>IDENTIFICATION</scope>
    <source>
        <strain evidence="2">IAEA</strain>
    </source>
</reference>
<keyword evidence="3" id="KW-1185">Reference proteome</keyword>